<dbReference type="Proteomes" id="UP001172684">
    <property type="component" value="Unassembled WGS sequence"/>
</dbReference>
<feature type="compositionally biased region" description="Basic and acidic residues" evidence="1">
    <location>
        <begin position="297"/>
        <end position="311"/>
    </location>
</feature>
<keyword evidence="3" id="KW-1185">Reference proteome</keyword>
<reference evidence="2" key="1">
    <citation type="submission" date="2022-10" db="EMBL/GenBank/DDBJ databases">
        <title>Culturing micro-colonial fungi from biological soil crusts in the Mojave desert and describing Neophaeococcomyces mojavensis, and introducing the new genera and species Taxawa tesnikishii.</title>
        <authorList>
            <person name="Kurbessoian T."/>
            <person name="Stajich J.E."/>
        </authorList>
    </citation>
    <scope>NUCLEOTIDE SEQUENCE</scope>
    <source>
        <strain evidence="2">TK_1</strain>
    </source>
</reference>
<accession>A0ABQ9NSS9</accession>
<evidence type="ECO:0000313" key="2">
    <source>
        <dbReference type="EMBL" id="KAJ9660958.1"/>
    </source>
</evidence>
<feature type="compositionally biased region" description="Polar residues" evidence="1">
    <location>
        <begin position="1"/>
        <end position="15"/>
    </location>
</feature>
<feature type="compositionally biased region" description="Basic and acidic residues" evidence="1">
    <location>
        <begin position="30"/>
        <end position="45"/>
    </location>
</feature>
<evidence type="ECO:0000313" key="3">
    <source>
        <dbReference type="Proteomes" id="UP001172684"/>
    </source>
</evidence>
<feature type="compositionally biased region" description="Low complexity" evidence="1">
    <location>
        <begin position="318"/>
        <end position="332"/>
    </location>
</feature>
<evidence type="ECO:0000256" key="1">
    <source>
        <dbReference type="SAM" id="MobiDB-lite"/>
    </source>
</evidence>
<proteinExistence type="predicted"/>
<name>A0ABQ9NSS9_9PEZI</name>
<feature type="region of interest" description="Disordered" evidence="1">
    <location>
        <begin position="278"/>
        <end position="366"/>
    </location>
</feature>
<gene>
    <name evidence="2" type="ORF">H2201_006686</name>
</gene>
<sequence length="366" mass="39594">MAPLQNFSLNNNITEDAQAVRGTTMPGEPSPRDTEDLHTSQQYHAEREQRARLAALATNNLTPNDNLPVDHILGALGNGVDNTTAAESNISPGGPAVHPEWAARKALQAEEMEAQGKSESEIICASEMESSIAGAAPVEGSSMARWQRVMGNTNSQARGLGFSFGHRRTNPISVTRLAPLRQDSAESTPRQRMERPTRLSSLRPPSARPAQQPTPPPLARLGANRQVTQPFSDPSAVPSPLRPQRTFPSPAARQDSSPRPARYYFDLYDAAVSPLSQPPGIQITSATPRAQPPNPITERRLDQRHLDERYLEPQPADAGVSELSAVSLSEAAFPRRGESESEWVGTELSFDPWRERVGGGSGRGGG</sequence>
<dbReference type="EMBL" id="JAPDRL010000061">
    <property type="protein sequence ID" value="KAJ9660958.1"/>
    <property type="molecule type" value="Genomic_DNA"/>
</dbReference>
<feature type="region of interest" description="Disordered" evidence="1">
    <location>
        <begin position="1"/>
        <end position="45"/>
    </location>
</feature>
<protein>
    <submittedName>
        <fullName evidence="2">Uncharacterized protein</fullName>
    </submittedName>
</protein>
<comment type="caution">
    <text evidence="2">The sequence shown here is derived from an EMBL/GenBank/DDBJ whole genome shotgun (WGS) entry which is preliminary data.</text>
</comment>
<feature type="region of interest" description="Disordered" evidence="1">
    <location>
        <begin position="173"/>
        <end position="259"/>
    </location>
</feature>
<organism evidence="2 3">
    <name type="scientific">Coniosporium apollinis</name>
    <dbReference type="NCBI Taxonomy" id="61459"/>
    <lineage>
        <taxon>Eukaryota</taxon>
        <taxon>Fungi</taxon>
        <taxon>Dikarya</taxon>
        <taxon>Ascomycota</taxon>
        <taxon>Pezizomycotina</taxon>
        <taxon>Dothideomycetes</taxon>
        <taxon>Dothideomycetes incertae sedis</taxon>
        <taxon>Coniosporium</taxon>
    </lineage>
</organism>